<feature type="transmembrane region" description="Helical" evidence="1">
    <location>
        <begin position="156"/>
        <end position="173"/>
    </location>
</feature>
<evidence type="ECO:0000313" key="2">
    <source>
        <dbReference type="EMBL" id="KAK1418460.1"/>
    </source>
</evidence>
<name>A0AAD8K8T1_TARER</name>
<organism evidence="2 3">
    <name type="scientific">Tagetes erecta</name>
    <name type="common">African marigold</name>
    <dbReference type="NCBI Taxonomy" id="13708"/>
    <lineage>
        <taxon>Eukaryota</taxon>
        <taxon>Viridiplantae</taxon>
        <taxon>Streptophyta</taxon>
        <taxon>Embryophyta</taxon>
        <taxon>Tracheophyta</taxon>
        <taxon>Spermatophyta</taxon>
        <taxon>Magnoliopsida</taxon>
        <taxon>eudicotyledons</taxon>
        <taxon>Gunneridae</taxon>
        <taxon>Pentapetalae</taxon>
        <taxon>asterids</taxon>
        <taxon>campanulids</taxon>
        <taxon>Asterales</taxon>
        <taxon>Asteraceae</taxon>
        <taxon>Asteroideae</taxon>
        <taxon>Heliantheae alliance</taxon>
        <taxon>Tageteae</taxon>
        <taxon>Tagetes</taxon>
    </lineage>
</organism>
<evidence type="ECO:0000313" key="3">
    <source>
        <dbReference type="Proteomes" id="UP001229421"/>
    </source>
</evidence>
<gene>
    <name evidence="2" type="ORF">QVD17_27605</name>
</gene>
<sequence length="278" mass="31296">MNPDQNPWAINLQAKSKYFNFKFKSTRYLPACYNFIQFSIFLKISSLIVQVSSDNHQPTRPKSFRSKINGFIEKLQSKLTKRKTFAAHSSSRIKKLKWVSFEGPICASTVVIGNLALLIHSISKKDVKGMIVHCFSILLYILTLLKIFIRTKNSKLMLISVLAMVAYPLWLYMNNSPSYGLRTFGWRYIWKTWNWAASHGLLHAIAQLGGSSITASEKSYCFHVSTIANEPLDLYNAHARPPTLIVPSEPGRHCACPTGLPFPGLRSPTECAPDPSGI</sequence>
<accession>A0AAD8K8T1</accession>
<keyword evidence="3" id="KW-1185">Reference proteome</keyword>
<feature type="transmembrane region" description="Helical" evidence="1">
    <location>
        <begin position="98"/>
        <end position="118"/>
    </location>
</feature>
<proteinExistence type="predicted"/>
<dbReference type="Proteomes" id="UP001229421">
    <property type="component" value="Unassembled WGS sequence"/>
</dbReference>
<feature type="transmembrane region" description="Helical" evidence="1">
    <location>
        <begin position="130"/>
        <end position="149"/>
    </location>
</feature>
<evidence type="ECO:0000256" key="1">
    <source>
        <dbReference type="SAM" id="Phobius"/>
    </source>
</evidence>
<dbReference type="EMBL" id="JAUHHV010000007">
    <property type="protein sequence ID" value="KAK1418460.1"/>
    <property type="molecule type" value="Genomic_DNA"/>
</dbReference>
<keyword evidence="1" id="KW-1133">Transmembrane helix</keyword>
<comment type="caution">
    <text evidence="2">The sequence shown here is derived from an EMBL/GenBank/DDBJ whole genome shotgun (WGS) entry which is preliminary data.</text>
</comment>
<keyword evidence="1" id="KW-0472">Membrane</keyword>
<dbReference type="AlphaFoldDB" id="A0AAD8K8T1"/>
<protein>
    <submittedName>
        <fullName evidence="2">Uncharacterized protein</fullName>
    </submittedName>
</protein>
<keyword evidence="1" id="KW-0812">Transmembrane</keyword>
<reference evidence="2" key="1">
    <citation type="journal article" date="2023" name="bioRxiv">
        <title>Improved chromosome-level genome assembly for marigold (Tagetes erecta).</title>
        <authorList>
            <person name="Jiang F."/>
            <person name="Yuan L."/>
            <person name="Wang S."/>
            <person name="Wang H."/>
            <person name="Xu D."/>
            <person name="Wang A."/>
            <person name="Fan W."/>
        </authorList>
    </citation>
    <scope>NUCLEOTIDE SEQUENCE</scope>
    <source>
        <strain evidence="2">WSJ</strain>
        <tissue evidence="2">Leaf</tissue>
    </source>
</reference>